<dbReference type="PaxDb" id="79929-MTBMA_c07520"/>
<dbReference type="EMBL" id="CP001710">
    <property type="protein sequence ID" value="ADL58347.1"/>
    <property type="molecule type" value="Genomic_DNA"/>
</dbReference>
<organism evidence="1 2">
    <name type="scientific">Methanothermobacter marburgensis (strain ATCC BAA-927 / DSM 2133 / JCM 14651 / NBRC 100331 / OCM 82 / Marburg)</name>
    <name type="common">Methanobacterium thermoautotrophicum</name>
    <dbReference type="NCBI Taxonomy" id="79929"/>
    <lineage>
        <taxon>Archaea</taxon>
        <taxon>Methanobacteriati</taxon>
        <taxon>Methanobacteriota</taxon>
        <taxon>Methanomada group</taxon>
        <taxon>Methanobacteria</taxon>
        <taxon>Methanobacteriales</taxon>
        <taxon>Methanobacteriaceae</taxon>
        <taxon>Methanothermobacter</taxon>
    </lineage>
</organism>
<dbReference type="InterPro" id="IPR035069">
    <property type="entry name" value="TTHA1013/TTHA0281-like"/>
</dbReference>
<evidence type="ECO:0000313" key="1">
    <source>
        <dbReference type="EMBL" id="ADL58347.1"/>
    </source>
</evidence>
<reference evidence="1 2" key="2">
    <citation type="journal article" date="2010" name="J. Bacteriol.">
        <title>Complete genome sequence of Methanothermobacter marburgensis, a methanoarchaeon model organism.</title>
        <authorList>
            <person name="Liesegang H."/>
            <person name="Kaster A.K."/>
            <person name="Wiezer A."/>
            <person name="Goenrich M."/>
            <person name="Wollherr A."/>
            <person name="Seedorf H."/>
            <person name="Gottschalk G."/>
            <person name="Thauer R.K."/>
        </authorList>
    </citation>
    <scope>NUCLEOTIDE SEQUENCE [LARGE SCALE GENOMIC DNA]</scope>
    <source>
        <strain evidence="2">ATCC BAA-927 / DSM 2133 / JCM 14651 / NBRC 100331 / OCM 82 / Marburg</strain>
    </source>
</reference>
<dbReference type="RefSeq" id="WP_013295571.1">
    <property type="nucleotide sequence ID" value="NC_014408.1"/>
</dbReference>
<gene>
    <name evidence="1" type="ordered locus">MTBMA_c07520</name>
</gene>
<reference key="1">
    <citation type="submission" date="2009-08" db="EMBL/GenBank/DDBJ databases">
        <title>The genome sequence of Methanothermobacter marburgensis.</title>
        <authorList>
            <person name="Kaster A."/>
            <person name="Seedorf H."/>
            <person name="Goenrich M."/>
            <person name="Wiezer A."/>
            <person name="Liesegang H."/>
            <person name="Thauer R."/>
            <person name="Gottschalk G."/>
        </authorList>
    </citation>
    <scope>NUCLEOTIDE SEQUENCE</scope>
    <source>
        <strain>Marburg</strain>
    </source>
</reference>
<dbReference type="SUPFAM" id="SSF143100">
    <property type="entry name" value="TTHA1013/TTHA0281-like"/>
    <property type="match status" value="1"/>
</dbReference>
<dbReference type="STRING" id="79929.MTBMA_c07520"/>
<dbReference type="KEGG" id="mmg:MTBMA_c07520"/>
<dbReference type="Gene3D" id="3.30.160.250">
    <property type="match status" value="1"/>
</dbReference>
<evidence type="ECO:0000313" key="2">
    <source>
        <dbReference type="Proteomes" id="UP000000345"/>
    </source>
</evidence>
<dbReference type="AlphaFoldDB" id="D9PVU9"/>
<dbReference type="Proteomes" id="UP000000345">
    <property type="component" value="Chromosome"/>
</dbReference>
<protein>
    <recommendedName>
        <fullName evidence="3">HicB-like antitoxin of toxin-antitoxin system domain-containing protein</fullName>
    </recommendedName>
</protein>
<dbReference type="HOGENOM" id="CLU_2392894_0_0_2"/>
<accession>D9PVU9</accession>
<keyword evidence="2" id="KW-1185">Reference proteome</keyword>
<dbReference type="OrthoDB" id="374543at2157"/>
<evidence type="ECO:0008006" key="3">
    <source>
        <dbReference type="Google" id="ProtNLM"/>
    </source>
</evidence>
<dbReference type="GeneID" id="77399531"/>
<sequence>MASVKLELPVKIEKEGNLFVAICEPFNIASQGISKEIALENIREALELFLSDEDVLEMYQDLISSYTVPEKEEHFIIRS</sequence>
<dbReference type="GeneID" id="9704460"/>
<proteinExistence type="predicted"/>
<name>D9PVU9_METTM</name>